<dbReference type="Proteomes" id="UP000534186">
    <property type="component" value="Unassembled WGS sequence"/>
</dbReference>
<comment type="caution">
    <text evidence="1">The sequence shown here is derived from an EMBL/GenBank/DDBJ whole genome shotgun (WGS) entry which is preliminary data.</text>
</comment>
<organism evidence="1 2">
    <name type="scientific">Tunturiibacter lichenicola</name>
    <dbReference type="NCBI Taxonomy" id="2051959"/>
    <lineage>
        <taxon>Bacteria</taxon>
        <taxon>Pseudomonadati</taxon>
        <taxon>Acidobacteriota</taxon>
        <taxon>Terriglobia</taxon>
        <taxon>Terriglobales</taxon>
        <taxon>Acidobacteriaceae</taxon>
        <taxon>Tunturiibacter</taxon>
    </lineage>
</organism>
<protein>
    <submittedName>
        <fullName evidence="1">Phage gp36-like protein</fullName>
    </submittedName>
</protein>
<reference evidence="1 2" key="1">
    <citation type="submission" date="2020-07" db="EMBL/GenBank/DDBJ databases">
        <title>Genomic Encyclopedia of Type Strains, Phase IV (KMG-V): Genome sequencing to study the core and pangenomes of soil and plant-associated prokaryotes.</title>
        <authorList>
            <person name="Whitman W."/>
        </authorList>
    </citation>
    <scope>NUCLEOTIDE SEQUENCE [LARGE SCALE GENOMIC DNA]</scope>
    <source>
        <strain evidence="1 2">M8UP30</strain>
    </source>
</reference>
<accession>A0A7Y9NR07</accession>
<proteinExistence type="predicted"/>
<dbReference type="EMBL" id="JACCCV010000002">
    <property type="protein sequence ID" value="NYF53973.1"/>
    <property type="molecule type" value="Genomic_DNA"/>
</dbReference>
<name>A0A7Y9NR07_9BACT</name>
<evidence type="ECO:0000313" key="1">
    <source>
        <dbReference type="EMBL" id="NYF53973.1"/>
    </source>
</evidence>
<gene>
    <name evidence="1" type="ORF">HDF12_004372</name>
</gene>
<sequence length="70" mass="8349">MSEHMTSPPEREPPKDWWLENACRIAAYRLRNSPFLSANTIPIREQLKDSVEFVRQVWKAIEHSLREEDL</sequence>
<dbReference type="AlphaFoldDB" id="A0A7Y9NR07"/>
<evidence type="ECO:0000313" key="2">
    <source>
        <dbReference type="Proteomes" id="UP000534186"/>
    </source>
</evidence>